<keyword evidence="2" id="KW-1185">Reference proteome</keyword>
<accession>A0ABS8YZZ6</accession>
<proteinExistence type="predicted"/>
<reference evidence="1 2" key="1">
    <citation type="submission" date="2021-12" db="EMBL/GenBank/DDBJ databases">
        <title>Genome sequence of Kibdelosporangium philippinense ATCC 49844.</title>
        <authorList>
            <person name="Fedorov E.A."/>
            <person name="Omeragic M."/>
            <person name="Shalygina K.F."/>
            <person name="Maclea K.S."/>
        </authorList>
    </citation>
    <scope>NUCLEOTIDE SEQUENCE [LARGE SCALE GENOMIC DNA]</scope>
    <source>
        <strain evidence="1 2">ATCC 49844</strain>
    </source>
</reference>
<evidence type="ECO:0000313" key="1">
    <source>
        <dbReference type="EMBL" id="MCE7001304.1"/>
    </source>
</evidence>
<evidence type="ECO:0000313" key="2">
    <source>
        <dbReference type="Proteomes" id="UP001521150"/>
    </source>
</evidence>
<organism evidence="1 2">
    <name type="scientific">Kibdelosporangium philippinense</name>
    <dbReference type="NCBI Taxonomy" id="211113"/>
    <lineage>
        <taxon>Bacteria</taxon>
        <taxon>Bacillati</taxon>
        <taxon>Actinomycetota</taxon>
        <taxon>Actinomycetes</taxon>
        <taxon>Pseudonocardiales</taxon>
        <taxon>Pseudonocardiaceae</taxon>
        <taxon>Kibdelosporangium</taxon>
    </lineage>
</organism>
<sequence length="69" mass="7575">MRIPRYKRVVDTLAASLARQHIAVSTAEPFATTPHVPQALRLALGSIPLPELRRTLTDVMRVAEVDGLS</sequence>
<dbReference type="RefSeq" id="WP_233722381.1">
    <property type="nucleotide sequence ID" value="NZ_JAJVCN010000001.1"/>
</dbReference>
<protein>
    <submittedName>
        <fullName evidence="1">Uncharacterized protein</fullName>
    </submittedName>
</protein>
<comment type="caution">
    <text evidence="1">The sequence shown here is derived from an EMBL/GenBank/DDBJ whole genome shotgun (WGS) entry which is preliminary data.</text>
</comment>
<gene>
    <name evidence="1" type="ORF">LWC34_00385</name>
</gene>
<dbReference type="EMBL" id="JAJVCN010000001">
    <property type="protein sequence ID" value="MCE7001304.1"/>
    <property type="molecule type" value="Genomic_DNA"/>
</dbReference>
<dbReference type="Proteomes" id="UP001521150">
    <property type="component" value="Unassembled WGS sequence"/>
</dbReference>
<name>A0ABS8YZZ6_9PSEU</name>